<organism evidence="4 5">
    <name type="scientific">Paraferrimonas sedimenticola</name>
    <dbReference type="NCBI Taxonomy" id="375674"/>
    <lineage>
        <taxon>Bacteria</taxon>
        <taxon>Pseudomonadati</taxon>
        <taxon>Pseudomonadota</taxon>
        <taxon>Gammaproteobacteria</taxon>
        <taxon>Alteromonadales</taxon>
        <taxon>Ferrimonadaceae</taxon>
        <taxon>Paraferrimonas</taxon>
    </lineage>
</organism>
<dbReference type="Pfam" id="PF00561">
    <property type="entry name" value="Abhydrolase_1"/>
    <property type="match status" value="1"/>
</dbReference>
<evidence type="ECO:0000259" key="3">
    <source>
        <dbReference type="Pfam" id="PF00561"/>
    </source>
</evidence>
<dbReference type="Proteomes" id="UP001161422">
    <property type="component" value="Unassembled WGS sequence"/>
</dbReference>
<dbReference type="Gene3D" id="3.40.50.1820">
    <property type="entry name" value="alpha/beta hydrolase"/>
    <property type="match status" value="1"/>
</dbReference>
<dbReference type="PIRSF" id="PIRSF005211">
    <property type="entry name" value="Ab_hydro_YheT"/>
    <property type="match status" value="1"/>
</dbReference>
<evidence type="ECO:0000313" key="5">
    <source>
        <dbReference type="Proteomes" id="UP001161422"/>
    </source>
</evidence>
<dbReference type="EMBL" id="BSNC01000003">
    <property type="protein sequence ID" value="GLP95783.1"/>
    <property type="molecule type" value="Genomic_DNA"/>
</dbReference>
<dbReference type="GO" id="GO:0034338">
    <property type="term" value="F:short-chain carboxylesterase activity"/>
    <property type="evidence" value="ECO:0007669"/>
    <property type="project" value="TreeGrafter"/>
</dbReference>
<evidence type="ECO:0000256" key="1">
    <source>
        <dbReference type="ARBA" id="ARBA00010884"/>
    </source>
</evidence>
<protein>
    <submittedName>
        <fullName evidence="4">Alpha/beta hydrolase</fullName>
    </submittedName>
</protein>
<dbReference type="InterPro" id="IPR050960">
    <property type="entry name" value="AB_hydrolase_4_sf"/>
</dbReference>
<proteinExistence type="inferred from homology"/>
<evidence type="ECO:0000313" key="4">
    <source>
        <dbReference type="EMBL" id="GLP95783.1"/>
    </source>
</evidence>
<keyword evidence="4" id="KW-0378">Hydrolase</keyword>
<dbReference type="InterPro" id="IPR029058">
    <property type="entry name" value="AB_hydrolase_fold"/>
</dbReference>
<dbReference type="PANTHER" id="PTHR10794:SF94">
    <property type="entry name" value="ESTERASE YHET-RELATED"/>
    <property type="match status" value="1"/>
</dbReference>
<comment type="caution">
    <text evidence="4">The sequence shown here is derived from an EMBL/GenBank/DDBJ whole genome shotgun (WGS) entry which is preliminary data.</text>
</comment>
<comment type="similarity">
    <text evidence="1">Belongs to the AB hydrolase superfamily. AB hydrolase 4 family.</text>
</comment>
<gene>
    <name evidence="4" type="primary">yheT</name>
    <name evidence="4" type="ORF">GCM10007895_10890</name>
</gene>
<dbReference type="InterPro" id="IPR000073">
    <property type="entry name" value="AB_hydrolase_1"/>
</dbReference>
<accession>A0AA37RV45</accession>
<dbReference type="PANTHER" id="PTHR10794">
    <property type="entry name" value="ABHYDROLASE DOMAIN-CONTAINING PROTEIN"/>
    <property type="match status" value="1"/>
</dbReference>
<dbReference type="AlphaFoldDB" id="A0AA37RV45"/>
<evidence type="ECO:0000256" key="2">
    <source>
        <dbReference type="PIRSR" id="PIRSR005211-1"/>
    </source>
</evidence>
<keyword evidence="5" id="KW-1185">Reference proteome</keyword>
<dbReference type="NCBIfam" id="NF008218">
    <property type="entry name" value="PRK10985.1"/>
    <property type="match status" value="1"/>
</dbReference>
<dbReference type="InterPro" id="IPR012020">
    <property type="entry name" value="ABHD4"/>
</dbReference>
<feature type="active site" description="Charge relay system" evidence="2">
    <location>
        <position position="271"/>
    </location>
</feature>
<dbReference type="SUPFAM" id="SSF53474">
    <property type="entry name" value="alpha/beta-Hydrolases"/>
    <property type="match status" value="1"/>
</dbReference>
<feature type="domain" description="AB hydrolase-1" evidence="3">
    <location>
        <begin position="62"/>
        <end position="305"/>
    </location>
</feature>
<feature type="active site" description="Charge relay system" evidence="2">
    <location>
        <position position="142"/>
    </location>
</feature>
<reference evidence="4" key="2">
    <citation type="submission" date="2023-01" db="EMBL/GenBank/DDBJ databases">
        <title>Draft genome sequence of Paraferrimonas sedimenticola strain NBRC 101628.</title>
        <authorList>
            <person name="Sun Q."/>
            <person name="Mori K."/>
        </authorList>
    </citation>
    <scope>NUCLEOTIDE SEQUENCE</scope>
    <source>
        <strain evidence="4">NBRC 101628</strain>
    </source>
</reference>
<reference evidence="4" key="1">
    <citation type="journal article" date="2014" name="Int. J. Syst. Evol. Microbiol.">
        <title>Complete genome sequence of Corynebacterium casei LMG S-19264T (=DSM 44701T), isolated from a smear-ripened cheese.</title>
        <authorList>
            <consortium name="US DOE Joint Genome Institute (JGI-PGF)"/>
            <person name="Walter F."/>
            <person name="Albersmeier A."/>
            <person name="Kalinowski J."/>
            <person name="Ruckert C."/>
        </authorList>
    </citation>
    <scope>NUCLEOTIDE SEQUENCE</scope>
    <source>
        <strain evidence="4">NBRC 101628</strain>
    </source>
</reference>
<dbReference type="GO" id="GO:0047372">
    <property type="term" value="F:monoacylglycerol lipase activity"/>
    <property type="evidence" value="ECO:0007669"/>
    <property type="project" value="TreeGrafter"/>
</dbReference>
<sequence length="329" mass="36532">MQGPSMKPSFKAPWWARSPHTQTIVPLLAQPNEQPLQWQRLDTPDGDFIDLAWLDYPRPEQPIVLILHGLEGSANSHYAKRILANAKSQGLAPVVHHHRNCSEQPNRLARSYHSGDTQDIALTLAHLQAEYPDSPIWAVGYSLGGNVLTKYLGEQGDNSAIQRAVVVSAPLQLSACAKRLEKGFSKVYQSYLIKQLQARVLHKLAQPELAAQMPLANDQVSQLTTFYQFDDKVTAPLHGFNGVDHYYQQASGLPYLKSITTPTLVLHAADDPFMTDAVIPTPAQLSESVEYELCQGGGHVGFIEGGTPWKPRFYLERRILSFLTGESQC</sequence>
<feature type="active site" description="Charge relay system" evidence="2">
    <location>
        <position position="299"/>
    </location>
</feature>
<name>A0AA37RV45_9GAMM</name>